<evidence type="ECO:0000256" key="6">
    <source>
        <dbReference type="SAM" id="SignalP"/>
    </source>
</evidence>
<evidence type="ECO:0000256" key="3">
    <source>
        <dbReference type="ARBA" id="ARBA00022801"/>
    </source>
</evidence>
<evidence type="ECO:0000313" key="9">
    <source>
        <dbReference type="Proteomes" id="UP000242592"/>
    </source>
</evidence>
<feature type="domain" description="PDZ" evidence="7">
    <location>
        <begin position="87"/>
        <end position="155"/>
    </location>
</feature>
<evidence type="ECO:0000256" key="1">
    <source>
        <dbReference type="ARBA" id="ARBA00009179"/>
    </source>
</evidence>
<dbReference type="EMBL" id="FQXN01000002">
    <property type="protein sequence ID" value="SHH30566.1"/>
    <property type="molecule type" value="Genomic_DNA"/>
</dbReference>
<dbReference type="InterPro" id="IPR036034">
    <property type="entry name" value="PDZ_sf"/>
</dbReference>
<dbReference type="Gene3D" id="2.30.42.10">
    <property type="match status" value="1"/>
</dbReference>
<dbReference type="SUPFAM" id="SSF52096">
    <property type="entry name" value="ClpP/crotonase"/>
    <property type="match status" value="1"/>
</dbReference>
<dbReference type="InterPro" id="IPR004447">
    <property type="entry name" value="Peptidase_S41A"/>
</dbReference>
<keyword evidence="9" id="KW-1185">Reference proteome</keyword>
<protein>
    <submittedName>
        <fullName evidence="8">C-terminal processing peptidase-3. Serine peptidase. MEROPS family S41A</fullName>
    </submittedName>
</protein>
<name>A0A1M5RWE8_9BACT</name>
<dbReference type="InterPro" id="IPR001478">
    <property type="entry name" value="PDZ"/>
</dbReference>
<keyword evidence="2 5" id="KW-0645">Protease</keyword>
<evidence type="ECO:0000259" key="7">
    <source>
        <dbReference type="PROSITE" id="PS50106"/>
    </source>
</evidence>
<dbReference type="PANTHER" id="PTHR32060">
    <property type="entry name" value="TAIL-SPECIFIC PROTEASE"/>
    <property type="match status" value="1"/>
</dbReference>
<dbReference type="Pfam" id="PF03572">
    <property type="entry name" value="Peptidase_S41"/>
    <property type="match status" value="1"/>
</dbReference>
<keyword evidence="3 5" id="KW-0378">Hydrolase</keyword>
<evidence type="ECO:0000256" key="2">
    <source>
        <dbReference type="ARBA" id="ARBA00022670"/>
    </source>
</evidence>
<dbReference type="InterPro" id="IPR005151">
    <property type="entry name" value="Tail-specific_protease"/>
</dbReference>
<dbReference type="CDD" id="cd06782">
    <property type="entry name" value="cpPDZ_CPP-like"/>
    <property type="match status" value="1"/>
</dbReference>
<organism evidence="8 9">
    <name type="scientific">Thermosipho atlanticus DSM 15807</name>
    <dbReference type="NCBI Taxonomy" id="1123380"/>
    <lineage>
        <taxon>Bacteria</taxon>
        <taxon>Thermotogati</taxon>
        <taxon>Thermotogota</taxon>
        <taxon>Thermotogae</taxon>
        <taxon>Thermotogales</taxon>
        <taxon>Fervidobacteriaceae</taxon>
        <taxon>Thermosipho</taxon>
    </lineage>
</organism>
<dbReference type="CDD" id="cd07560">
    <property type="entry name" value="Peptidase_S41_CPP"/>
    <property type="match status" value="1"/>
</dbReference>
<dbReference type="SMART" id="SM00245">
    <property type="entry name" value="TSPc"/>
    <property type="match status" value="1"/>
</dbReference>
<evidence type="ECO:0000256" key="4">
    <source>
        <dbReference type="ARBA" id="ARBA00022825"/>
    </source>
</evidence>
<keyword evidence="4 5" id="KW-0720">Serine protease</keyword>
<dbReference type="GO" id="GO:0006508">
    <property type="term" value="P:proteolysis"/>
    <property type="evidence" value="ECO:0007669"/>
    <property type="project" value="UniProtKB-KW"/>
</dbReference>
<dbReference type="FunFam" id="2.30.42.10:FF:000063">
    <property type="entry name" value="Peptidase, S41 family"/>
    <property type="match status" value="1"/>
</dbReference>
<dbReference type="NCBIfam" id="TIGR00225">
    <property type="entry name" value="prc"/>
    <property type="match status" value="1"/>
</dbReference>
<proteinExistence type="inferred from homology"/>
<dbReference type="InterPro" id="IPR029045">
    <property type="entry name" value="ClpP/crotonase-like_dom_sf"/>
</dbReference>
<dbReference type="SUPFAM" id="SSF50156">
    <property type="entry name" value="PDZ domain-like"/>
    <property type="match status" value="1"/>
</dbReference>
<dbReference type="Pfam" id="PF13180">
    <property type="entry name" value="PDZ_2"/>
    <property type="match status" value="1"/>
</dbReference>
<gene>
    <name evidence="8" type="ORF">SAMN02745199_0660</name>
</gene>
<dbReference type="AlphaFoldDB" id="A0A1M5RWE8"/>
<dbReference type="STRING" id="1123380.SAMN02745199_0660"/>
<comment type="similarity">
    <text evidence="1 5">Belongs to the peptidase S41A family.</text>
</comment>
<dbReference type="GO" id="GO:0030288">
    <property type="term" value="C:outer membrane-bounded periplasmic space"/>
    <property type="evidence" value="ECO:0007669"/>
    <property type="project" value="TreeGrafter"/>
</dbReference>
<dbReference type="GO" id="GO:0008236">
    <property type="term" value="F:serine-type peptidase activity"/>
    <property type="evidence" value="ECO:0007669"/>
    <property type="project" value="UniProtKB-KW"/>
</dbReference>
<feature type="chain" id="PRO_5012635483" evidence="6">
    <location>
        <begin position="26"/>
        <end position="401"/>
    </location>
</feature>
<dbReference type="Gene3D" id="3.90.226.10">
    <property type="entry name" value="2-enoyl-CoA Hydratase, Chain A, domain 1"/>
    <property type="match status" value="1"/>
</dbReference>
<accession>A0A1M5RWE8</accession>
<dbReference type="OrthoDB" id="9812068at2"/>
<dbReference type="GO" id="GO:0004175">
    <property type="term" value="F:endopeptidase activity"/>
    <property type="evidence" value="ECO:0007669"/>
    <property type="project" value="TreeGrafter"/>
</dbReference>
<dbReference type="Gene3D" id="3.30.750.44">
    <property type="match status" value="1"/>
</dbReference>
<evidence type="ECO:0000313" key="8">
    <source>
        <dbReference type="EMBL" id="SHH30566.1"/>
    </source>
</evidence>
<sequence length="401" mass="44591">MNKKRILTIISVLILALFGSIFLTAATDNQFQKDLTPLAETLYYILNYYYDIDNVNVDKVIDYGIDGLIKGLGDDFSYYYNKEMYEEQSIENEGEYGGLGIEVTYDSEYKAIKVISPMYGTPAWRAGIKAGDLIVQIDSTPVKNVSYLEAVSMMRGKPGTKVKLTILRGEEVLNFELVREVIKIIPVKYGFIESEVGRIGYVRLTRFNQPSATKLEEILTKVYDKGVVALIFDLRDNPGGFLDSAVEIGSMFLDAGKLIVTVEPRVGQIERYESKGNNFPKVPIVVLVNGGSASAAEIITGALKDNKRAVIIGQKTFGKGSVQSGFPLSNGGVAFITIAHYKTPNGNDIHKVGIEPDIWVTEEATKLVHEAEVVDYTKEFTEVDVNDPYIKRALQYIIEKK</sequence>
<dbReference type="RefSeq" id="WP_073072161.1">
    <property type="nucleotide sequence ID" value="NZ_FQXN01000002.1"/>
</dbReference>
<dbReference type="GO" id="GO:0007165">
    <property type="term" value="P:signal transduction"/>
    <property type="evidence" value="ECO:0007669"/>
    <property type="project" value="TreeGrafter"/>
</dbReference>
<dbReference type="SMART" id="SM00228">
    <property type="entry name" value="PDZ"/>
    <property type="match status" value="1"/>
</dbReference>
<dbReference type="PROSITE" id="PS50106">
    <property type="entry name" value="PDZ"/>
    <property type="match status" value="1"/>
</dbReference>
<keyword evidence="6" id="KW-0732">Signal</keyword>
<dbReference type="Proteomes" id="UP000242592">
    <property type="component" value="Unassembled WGS sequence"/>
</dbReference>
<evidence type="ECO:0000256" key="5">
    <source>
        <dbReference type="RuleBase" id="RU004404"/>
    </source>
</evidence>
<feature type="signal peptide" evidence="6">
    <location>
        <begin position="1"/>
        <end position="25"/>
    </location>
</feature>
<reference evidence="9" key="1">
    <citation type="submission" date="2016-11" db="EMBL/GenBank/DDBJ databases">
        <authorList>
            <person name="Varghese N."/>
            <person name="Submissions S."/>
        </authorList>
    </citation>
    <scope>NUCLEOTIDE SEQUENCE [LARGE SCALE GENOMIC DNA]</scope>
    <source>
        <strain evidence="9">DSM 15807</strain>
    </source>
</reference>
<dbReference type="PANTHER" id="PTHR32060:SF30">
    <property type="entry name" value="CARBOXY-TERMINAL PROCESSING PROTEASE CTPA"/>
    <property type="match status" value="1"/>
</dbReference>